<evidence type="ECO:0000256" key="6">
    <source>
        <dbReference type="ARBA" id="ARBA00022556"/>
    </source>
</evidence>
<dbReference type="KEGG" id="amuc:Pan181_05810"/>
<evidence type="ECO:0000256" key="11">
    <source>
        <dbReference type="ARBA" id="ARBA00023098"/>
    </source>
</evidence>
<dbReference type="SUPFAM" id="SSF52540">
    <property type="entry name" value="P-loop containing nucleoside triphosphate hydrolases"/>
    <property type="match status" value="1"/>
</dbReference>
<dbReference type="Proteomes" id="UP000315750">
    <property type="component" value="Chromosome"/>
</dbReference>
<name>A0A518AI47_9BACT</name>
<dbReference type="GO" id="GO:0005524">
    <property type="term" value="F:ATP binding"/>
    <property type="evidence" value="ECO:0007669"/>
    <property type="project" value="UniProtKB-UniRule"/>
</dbReference>
<evidence type="ECO:0000256" key="9">
    <source>
        <dbReference type="ARBA" id="ARBA00022777"/>
    </source>
</evidence>
<organism evidence="14 15">
    <name type="scientific">Aeoliella mucimassa</name>
    <dbReference type="NCBI Taxonomy" id="2527972"/>
    <lineage>
        <taxon>Bacteria</taxon>
        <taxon>Pseudomonadati</taxon>
        <taxon>Planctomycetota</taxon>
        <taxon>Planctomycetia</taxon>
        <taxon>Pirellulales</taxon>
        <taxon>Lacipirellulaceae</taxon>
        <taxon>Aeoliella</taxon>
    </lineage>
</organism>
<sequence length="356" mass="39118">MQPTDFYELVSGRRRGVWPAMLRTGLRIGEFAYTQGVAYRNRQFDRGGDAVQSVDAPVISVGNLTLGGTGKTPMVKWIARRLREQSWRVAILSRGYGAVEGAKNDEALELEQSLPDVPHLQSPDRVAIARTAIEELESQVLLLDDGFQHRRLARDLDIVLLDATQPFGFDHVFPRGMLREPVQGLARADVVCLSRANLIGPDEREAIRARAAKLAPGASWCEVSHAPAMLLNSLSEEQPLDTLRDARVFGFCGIGNPAAFRQTLESAGANVVGWAELPDHHAYTSDDVARLISEIEKSGAELAICTQKDLVKLRVPELQVIPLWAVVVEIEFLAGEAEMLGHLTSLQVTESPDLDD</sequence>
<evidence type="ECO:0000256" key="4">
    <source>
        <dbReference type="ARBA" id="ARBA00016436"/>
    </source>
</evidence>
<dbReference type="GO" id="GO:0009244">
    <property type="term" value="P:lipopolysaccharide core region biosynthetic process"/>
    <property type="evidence" value="ECO:0007669"/>
    <property type="project" value="TreeGrafter"/>
</dbReference>
<keyword evidence="8 13" id="KW-0547">Nucleotide-binding</keyword>
<keyword evidence="9 13" id="KW-0418">Kinase</keyword>
<proteinExistence type="inferred from homology"/>
<dbReference type="EMBL" id="CP036278">
    <property type="protein sequence ID" value="QDU54400.1"/>
    <property type="molecule type" value="Genomic_DNA"/>
</dbReference>
<dbReference type="Pfam" id="PF02606">
    <property type="entry name" value="LpxK"/>
    <property type="match status" value="1"/>
</dbReference>
<protein>
    <recommendedName>
        <fullName evidence="4 13">Tetraacyldisaccharide 4'-kinase</fullName>
        <ecNumber evidence="3 13">2.7.1.130</ecNumber>
    </recommendedName>
    <alternativeName>
        <fullName evidence="12 13">Lipid A 4'-kinase</fullName>
    </alternativeName>
</protein>
<keyword evidence="11 13" id="KW-0443">Lipid metabolism</keyword>
<evidence type="ECO:0000256" key="2">
    <source>
        <dbReference type="ARBA" id="ARBA00004870"/>
    </source>
</evidence>
<evidence type="ECO:0000256" key="7">
    <source>
        <dbReference type="ARBA" id="ARBA00022679"/>
    </source>
</evidence>
<comment type="pathway">
    <text evidence="2 13">Glycolipid biosynthesis; lipid IV(A) biosynthesis; lipid IV(A) from (3R)-3-hydroxytetradecanoyl-[acyl-carrier-protein] and UDP-N-acetyl-alpha-D-glucosamine: step 6/6.</text>
</comment>
<evidence type="ECO:0000256" key="12">
    <source>
        <dbReference type="ARBA" id="ARBA00029757"/>
    </source>
</evidence>
<dbReference type="GO" id="GO:0009029">
    <property type="term" value="F:lipid-A 4'-kinase activity"/>
    <property type="evidence" value="ECO:0007669"/>
    <property type="project" value="UniProtKB-UniRule"/>
</dbReference>
<keyword evidence="5 13" id="KW-0444">Lipid biosynthesis</keyword>
<gene>
    <name evidence="13 14" type="primary">lpxK</name>
    <name evidence="14" type="ORF">Pan181_05810</name>
</gene>
<keyword evidence="15" id="KW-1185">Reference proteome</keyword>
<evidence type="ECO:0000256" key="5">
    <source>
        <dbReference type="ARBA" id="ARBA00022516"/>
    </source>
</evidence>
<evidence type="ECO:0000256" key="13">
    <source>
        <dbReference type="HAMAP-Rule" id="MF_00409"/>
    </source>
</evidence>
<dbReference type="EC" id="2.7.1.130" evidence="3 13"/>
<keyword evidence="7 13" id="KW-0808">Transferase</keyword>
<dbReference type="GO" id="GO:0005886">
    <property type="term" value="C:plasma membrane"/>
    <property type="evidence" value="ECO:0007669"/>
    <property type="project" value="TreeGrafter"/>
</dbReference>
<accession>A0A518AI47</accession>
<evidence type="ECO:0000256" key="8">
    <source>
        <dbReference type="ARBA" id="ARBA00022741"/>
    </source>
</evidence>
<keyword evidence="6 13" id="KW-0441">Lipid A biosynthesis</keyword>
<dbReference type="OrthoDB" id="9789797at2"/>
<keyword evidence="10 13" id="KW-0067">ATP-binding</keyword>
<evidence type="ECO:0000256" key="3">
    <source>
        <dbReference type="ARBA" id="ARBA00012071"/>
    </source>
</evidence>
<dbReference type="InterPro" id="IPR003758">
    <property type="entry name" value="LpxK"/>
</dbReference>
<dbReference type="AlphaFoldDB" id="A0A518AI47"/>
<dbReference type="HAMAP" id="MF_00409">
    <property type="entry name" value="LpxK"/>
    <property type="match status" value="1"/>
</dbReference>
<reference evidence="14 15" key="1">
    <citation type="submission" date="2019-02" db="EMBL/GenBank/DDBJ databases">
        <title>Deep-cultivation of Planctomycetes and their phenomic and genomic characterization uncovers novel biology.</title>
        <authorList>
            <person name="Wiegand S."/>
            <person name="Jogler M."/>
            <person name="Boedeker C."/>
            <person name="Pinto D."/>
            <person name="Vollmers J."/>
            <person name="Rivas-Marin E."/>
            <person name="Kohn T."/>
            <person name="Peeters S.H."/>
            <person name="Heuer A."/>
            <person name="Rast P."/>
            <person name="Oberbeckmann S."/>
            <person name="Bunk B."/>
            <person name="Jeske O."/>
            <person name="Meyerdierks A."/>
            <person name="Storesund J.E."/>
            <person name="Kallscheuer N."/>
            <person name="Luecker S."/>
            <person name="Lage O.M."/>
            <person name="Pohl T."/>
            <person name="Merkel B.J."/>
            <person name="Hornburger P."/>
            <person name="Mueller R.-W."/>
            <person name="Bruemmer F."/>
            <person name="Labrenz M."/>
            <person name="Spormann A.M."/>
            <person name="Op den Camp H."/>
            <person name="Overmann J."/>
            <person name="Amann R."/>
            <person name="Jetten M.S.M."/>
            <person name="Mascher T."/>
            <person name="Medema M.H."/>
            <person name="Devos D.P."/>
            <person name="Kaster A.-K."/>
            <person name="Ovreas L."/>
            <person name="Rohde M."/>
            <person name="Galperin M.Y."/>
            <person name="Jogler C."/>
        </authorList>
    </citation>
    <scope>NUCLEOTIDE SEQUENCE [LARGE SCALE GENOMIC DNA]</scope>
    <source>
        <strain evidence="14 15">Pan181</strain>
    </source>
</reference>
<dbReference type="PANTHER" id="PTHR42724:SF1">
    <property type="entry name" value="TETRAACYLDISACCHARIDE 4'-KINASE, MITOCHONDRIAL-RELATED"/>
    <property type="match status" value="1"/>
</dbReference>
<comment type="catalytic activity">
    <reaction evidence="13">
        <text>a lipid A disaccharide + ATP = a lipid IVA + ADP + H(+)</text>
        <dbReference type="Rhea" id="RHEA:67840"/>
        <dbReference type="ChEBI" id="CHEBI:15378"/>
        <dbReference type="ChEBI" id="CHEBI:30616"/>
        <dbReference type="ChEBI" id="CHEBI:176343"/>
        <dbReference type="ChEBI" id="CHEBI:176425"/>
        <dbReference type="ChEBI" id="CHEBI:456216"/>
        <dbReference type="EC" id="2.7.1.130"/>
    </reaction>
</comment>
<dbReference type="PANTHER" id="PTHR42724">
    <property type="entry name" value="TETRAACYLDISACCHARIDE 4'-KINASE"/>
    <property type="match status" value="1"/>
</dbReference>
<evidence type="ECO:0000256" key="10">
    <source>
        <dbReference type="ARBA" id="ARBA00022840"/>
    </source>
</evidence>
<evidence type="ECO:0000256" key="1">
    <source>
        <dbReference type="ARBA" id="ARBA00002274"/>
    </source>
</evidence>
<evidence type="ECO:0000313" key="15">
    <source>
        <dbReference type="Proteomes" id="UP000315750"/>
    </source>
</evidence>
<feature type="binding site" evidence="13">
    <location>
        <begin position="65"/>
        <end position="72"/>
    </location>
    <ligand>
        <name>ATP</name>
        <dbReference type="ChEBI" id="CHEBI:30616"/>
    </ligand>
</feature>
<dbReference type="NCBIfam" id="TIGR00682">
    <property type="entry name" value="lpxK"/>
    <property type="match status" value="1"/>
</dbReference>
<comment type="function">
    <text evidence="1 13">Transfers the gamma-phosphate of ATP to the 4'-position of a tetraacyldisaccharide 1-phosphate intermediate (termed DS-1-P) to form tetraacyldisaccharide 1,4'-bis-phosphate (lipid IVA).</text>
</comment>
<dbReference type="UniPathway" id="UPA00359">
    <property type="reaction ID" value="UER00482"/>
</dbReference>
<comment type="similarity">
    <text evidence="13">Belongs to the LpxK family.</text>
</comment>
<dbReference type="GO" id="GO:0009245">
    <property type="term" value="P:lipid A biosynthetic process"/>
    <property type="evidence" value="ECO:0007669"/>
    <property type="project" value="UniProtKB-UniRule"/>
</dbReference>
<evidence type="ECO:0000313" key="14">
    <source>
        <dbReference type="EMBL" id="QDU54400.1"/>
    </source>
</evidence>
<dbReference type="InterPro" id="IPR027417">
    <property type="entry name" value="P-loop_NTPase"/>
</dbReference>